<dbReference type="Pfam" id="PF00072">
    <property type="entry name" value="Response_reg"/>
    <property type="match status" value="1"/>
</dbReference>
<dbReference type="GO" id="GO:0005634">
    <property type="term" value="C:nucleus"/>
    <property type="evidence" value="ECO:0007669"/>
    <property type="project" value="UniProtKB-SubCell"/>
</dbReference>
<evidence type="ECO:0000313" key="11">
    <source>
        <dbReference type="EMBL" id="KAF6142717.1"/>
    </source>
</evidence>
<evidence type="ECO:0000256" key="2">
    <source>
        <dbReference type="ARBA" id="ARBA00010330"/>
    </source>
</evidence>
<feature type="domain" description="Response regulatory" evidence="9">
    <location>
        <begin position="30"/>
        <end position="206"/>
    </location>
</feature>
<evidence type="ECO:0000256" key="6">
    <source>
        <dbReference type="PROSITE-ProRule" id="PRU00169"/>
    </source>
</evidence>
<organism evidence="11 12">
    <name type="scientific">Kingdonia uniflora</name>
    <dbReference type="NCBI Taxonomy" id="39325"/>
    <lineage>
        <taxon>Eukaryota</taxon>
        <taxon>Viridiplantae</taxon>
        <taxon>Streptophyta</taxon>
        <taxon>Embryophyta</taxon>
        <taxon>Tracheophyta</taxon>
        <taxon>Spermatophyta</taxon>
        <taxon>Magnoliopsida</taxon>
        <taxon>Ranunculales</taxon>
        <taxon>Circaeasteraceae</taxon>
        <taxon>Kingdonia</taxon>
    </lineage>
</organism>
<dbReference type="EMBL" id="JACGCM010002247">
    <property type="protein sequence ID" value="KAF6142717.1"/>
    <property type="molecule type" value="Genomic_DNA"/>
</dbReference>
<dbReference type="Proteomes" id="UP000541444">
    <property type="component" value="Unassembled WGS sequence"/>
</dbReference>
<keyword evidence="3" id="KW-0902">Two-component regulatory system</keyword>
<feature type="region of interest" description="Disordered" evidence="8">
    <location>
        <begin position="235"/>
        <end position="273"/>
    </location>
</feature>
<comment type="caution">
    <text evidence="6">Lacks conserved residue(s) required for the propagation of feature annotation.</text>
</comment>
<dbReference type="InterPro" id="IPR045279">
    <property type="entry name" value="ARR-like"/>
</dbReference>
<keyword evidence="4" id="KW-0090">Biological rhythms</keyword>
<evidence type="ECO:0000256" key="5">
    <source>
        <dbReference type="ARBA" id="ARBA00023242"/>
    </source>
</evidence>
<accession>A0A7J7LJA8</accession>
<evidence type="ECO:0000256" key="4">
    <source>
        <dbReference type="ARBA" id="ARBA00023108"/>
    </source>
</evidence>
<sequence>MKRLEIGGVVEMESNINDNKEDTVDRSKVRILLCDNDAKSSGEILALLSNCYYQVPSWSYCFPGNGIDFEEDTNQCVDVLASHCTVDPEIPLSPSSYPHYLQAKFDNDVRKKMTSVRTPRQVVDALNAEGPDIDIILAEVNLPIAKGLKMLKYIMRDKDLRRIPIIMMSAQDEVSVVIKCLRLGAADYLVKPLRTNELLNLWTHMWRRRRMLGLTEKKILNYDFDLVASDPSDANTNSTTLFSDDTDDKSRKSHLPDVNMWSHREEESNDAVSMKPSMRSSFEYHPNVPGSIEQTGNFISFPKKSQLKIGESSAFLTYVKSSIPQRISERVGCVDGSVTKPDHSRREKKHRSLSKQVGVDAQSHESSEIQENYSGNGLPGSGSGPETTYVERCTPVTLEFPQGKNSSEEQLPKALMHESNKAQVNPSGVAPLTHLPYYMSGMMNQVMMPQLYQANLHDLPKHATSTMMPHYNSIPQCSPHLPMMAPPFPYYPFHVCIQPGGGVGQIPAGQVWSSIARSSSIEVKPTRVERREAALMKFRQKRKDRCFDKKIRYINRKRLAERRPRVRGQFVRQVNGVDVDLNGWPVTIEDFEEEEEDEEELVSLEGDA</sequence>
<reference evidence="11 12" key="1">
    <citation type="journal article" date="2020" name="IScience">
        <title>Genome Sequencing of the Endangered Kingdonia uniflora (Circaeasteraceae, Ranunculales) Reveals Potential Mechanisms of Evolutionary Specialization.</title>
        <authorList>
            <person name="Sun Y."/>
            <person name="Deng T."/>
            <person name="Zhang A."/>
            <person name="Moore M.J."/>
            <person name="Landis J.B."/>
            <person name="Lin N."/>
            <person name="Zhang H."/>
            <person name="Zhang X."/>
            <person name="Huang J."/>
            <person name="Zhang X."/>
            <person name="Sun H."/>
            <person name="Wang H."/>
        </authorList>
    </citation>
    <scope>NUCLEOTIDE SEQUENCE [LARGE SCALE GENOMIC DNA]</scope>
    <source>
        <strain evidence="11">TB1705</strain>
        <tissue evidence="11">Leaf</tissue>
    </source>
</reference>
<dbReference type="PROSITE" id="PS51017">
    <property type="entry name" value="CCT"/>
    <property type="match status" value="1"/>
</dbReference>
<dbReference type="OrthoDB" id="60033at2759"/>
<keyword evidence="5 7" id="KW-0539">Nucleus</keyword>
<feature type="region of interest" description="Disordered" evidence="8">
    <location>
        <begin position="334"/>
        <end position="385"/>
    </location>
</feature>
<evidence type="ECO:0000256" key="8">
    <source>
        <dbReference type="SAM" id="MobiDB-lite"/>
    </source>
</evidence>
<dbReference type="Pfam" id="PF06203">
    <property type="entry name" value="CCT"/>
    <property type="match status" value="1"/>
</dbReference>
<evidence type="ECO:0000256" key="7">
    <source>
        <dbReference type="PROSITE-ProRule" id="PRU00357"/>
    </source>
</evidence>
<keyword evidence="12" id="KW-1185">Reference proteome</keyword>
<comment type="caution">
    <text evidence="11">The sequence shown here is derived from an EMBL/GenBank/DDBJ whole genome shotgun (WGS) entry which is preliminary data.</text>
</comment>
<evidence type="ECO:0000256" key="1">
    <source>
        <dbReference type="ARBA" id="ARBA00004123"/>
    </source>
</evidence>
<dbReference type="SMART" id="SM00448">
    <property type="entry name" value="REC"/>
    <property type="match status" value="1"/>
</dbReference>
<dbReference type="PANTHER" id="PTHR43874:SF1">
    <property type="entry name" value="TWO-COMPONENT RESPONSE REGULATOR-LIKE APRR1"/>
    <property type="match status" value="1"/>
</dbReference>
<feature type="domain" description="CCT" evidence="10">
    <location>
        <begin position="531"/>
        <end position="573"/>
    </location>
</feature>
<protein>
    <submittedName>
        <fullName evidence="11">Uncharacterized protein</fullName>
    </submittedName>
</protein>
<evidence type="ECO:0000259" key="10">
    <source>
        <dbReference type="PROSITE" id="PS51017"/>
    </source>
</evidence>
<dbReference type="AlphaFoldDB" id="A0A7J7LJA8"/>
<dbReference type="InterPro" id="IPR010402">
    <property type="entry name" value="CCT_domain"/>
</dbReference>
<dbReference type="GO" id="GO:0000160">
    <property type="term" value="P:phosphorelay signal transduction system"/>
    <property type="evidence" value="ECO:0007669"/>
    <property type="project" value="UniProtKB-KW"/>
</dbReference>
<dbReference type="Gene3D" id="3.40.50.2300">
    <property type="match status" value="1"/>
</dbReference>
<comment type="similarity">
    <text evidence="2">Belongs to the ARR-like family.</text>
</comment>
<dbReference type="GO" id="GO:0048511">
    <property type="term" value="P:rhythmic process"/>
    <property type="evidence" value="ECO:0007669"/>
    <property type="project" value="UniProtKB-KW"/>
</dbReference>
<proteinExistence type="inferred from homology"/>
<dbReference type="GO" id="GO:0009736">
    <property type="term" value="P:cytokinin-activated signaling pathway"/>
    <property type="evidence" value="ECO:0007669"/>
    <property type="project" value="InterPro"/>
</dbReference>
<dbReference type="InterPro" id="IPR011006">
    <property type="entry name" value="CheY-like_superfamily"/>
</dbReference>
<evidence type="ECO:0000256" key="3">
    <source>
        <dbReference type="ARBA" id="ARBA00023012"/>
    </source>
</evidence>
<evidence type="ECO:0000259" key="9">
    <source>
        <dbReference type="PROSITE" id="PS50110"/>
    </source>
</evidence>
<dbReference type="SUPFAM" id="SSF52172">
    <property type="entry name" value="CheY-like"/>
    <property type="match status" value="1"/>
</dbReference>
<gene>
    <name evidence="11" type="ORF">GIB67_018428</name>
</gene>
<dbReference type="PANTHER" id="PTHR43874">
    <property type="entry name" value="TWO-COMPONENT RESPONSE REGULATOR"/>
    <property type="match status" value="1"/>
</dbReference>
<evidence type="ECO:0000313" key="12">
    <source>
        <dbReference type="Proteomes" id="UP000541444"/>
    </source>
</evidence>
<name>A0A7J7LJA8_9MAGN</name>
<comment type="subcellular location">
    <subcellularLocation>
        <location evidence="1 7">Nucleus</location>
    </subcellularLocation>
</comment>
<dbReference type="PROSITE" id="PS50110">
    <property type="entry name" value="RESPONSE_REGULATORY"/>
    <property type="match status" value="1"/>
</dbReference>
<dbReference type="InterPro" id="IPR001789">
    <property type="entry name" value="Sig_transdc_resp-reg_receiver"/>
</dbReference>